<organism evidence="1 2">
    <name type="scientific">Vaccinium darrowii</name>
    <dbReference type="NCBI Taxonomy" id="229202"/>
    <lineage>
        <taxon>Eukaryota</taxon>
        <taxon>Viridiplantae</taxon>
        <taxon>Streptophyta</taxon>
        <taxon>Embryophyta</taxon>
        <taxon>Tracheophyta</taxon>
        <taxon>Spermatophyta</taxon>
        <taxon>Magnoliopsida</taxon>
        <taxon>eudicotyledons</taxon>
        <taxon>Gunneridae</taxon>
        <taxon>Pentapetalae</taxon>
        <taxon>asterids</taxon>
        <taxon>Ericales</taxon>
        <taxon>Ericaceae</taxon>
        <taxon>Vaccinioideae</taxon>
        <taxon>Vaccinieae</taxon>
        <taxon>Vaccinium</taxon>
    </lineage>
</organism>
<protein>
    <submittedName>
        <fullName evidence="1">Uncharacterized protein</fullName>
    </submittedName>
</protein>
<sequence length="305" mass="33006">MALNHFQGSIPSELGRLLNLKLFQIGGNNLSGEVPPSIYNISSLLYLDVGDNQFYGSIPQDIGFTLPNLLGLYVGVNQFTGHLPVSISNASGLQEISFPVNNFAGTMLTTLGSLKDLVRLTVSVNQLETDEAEGLKFLTSLTNCSKLQVLDIGTNRFKGELPASIANFSTALQQFLAGANQISGSIPEGITNLIGLTRLAISRNSITGEIPDERRDLKEALRSSCQQMSSLDRRERAGDYDNHRHPPSTANPSPSVPPTSVDQHNRRIPPLPTPAFLGRRIPRSVADGFAELGTLFNQTVLLVVL</sequence>
<dbReference type="Proteomes" id="UP000828048">
    <property type="component" value="Chromosome 6"/>
</dbReference>
<reference evidence="1 2" key="1">
    <citation type="journal article" date="2021" name="Hortic Res">
        <title>High-quality reference genome and annotation aids understanding of berry development for evergreen blueberry (Vaccinium darrowii).</title>
        <authorList>
            <person name="Yu J."/>
            <person name="Hulse-Kemp A.M."/>
            <person name="Babiker E."/>
            <person name="Staton M."/>
        </authorList>
    </citation>
    <scope>NUCLEOTIDE SEQUENCE [LARGE SCALE GENOMIC DNA]</scope>
    <source>
        <strain evidence="2">cv. NJ 8807/NJ 8810</strain>
        <tissue evidence="1">Young leaf</tissue>
    </source>
</reference>
<comment type="caution">
    <text evidence="1">The sequence shown here is derived from an EMBL/GenBank/DDBJ whole genome shotgun (WGS) entry which is preliminary data.</text>
</comment>
<proteinExistence type="predicted"/>
<name>A0ACB7XBP5_9ERIC</name>
<accession>A0ACB7XBP5</accession>
<evidence type="ECO:0000313" key="2">
    <source>
        <dbReference type="Proteomes" id="UP000828048"/>
    </source>
</evidence>
<keyword evidence="2" id="KW-1185">Reference proteome</keyword>
<evidence type="ECO:0000313" key="1">
    <source>
        <dbReference type="EMBL" id="KAH7838188.1"/>
    </source>
</evidence>
<gene>
    <name evidence="1" type="ORF">Vadar_023073</name>
</gene>
<dbReference type="EMBL" id="CM037156">
    <property type="protein sequence ID" value="KAH7838188.1"/>
    <property type="molecule type" value="Genomic_DNA"/>
</dbReference>